<dbReference type="PANTHER" id="PTHR38761:SF1">
    <property type="entry name" value="GLUTAMATE--CYSTEINE LIGASE"/>
    <property type="match status" value="1"/>
</dbReference>
<evidence type="ECO:0000256" key="6">
    <source>
        <dbReference type="ARBA" id="ARBA00022840"/>
    </source>
</evidence>
<dbReference type="Proteomes" id="UP000051155">
    <property type="component" value="Unassembled WGS sequence"/>
</dbReference>
<accession>A0A0R1PW84</accession>
<dbReference type="OrthoDB" id="9803907at2"/>
<dbReference type="PANTHER" id="PTHR38761">
    <property type="entry name" value="GLUTAMATE--CYSTEINE LIGASE"/>
    <property type="match status" value="1"/>
</dbReference>
<dbReference type="EMBL" id="AZEG01000021">
    <property type="protein sequence ID" value="KRL36767.1"/>
    <property type="molecule type" value="Genomic_DNA"/>
</dbReference>
<dbReference type="AlphaFoldDB" id="A0A0R1PW84"/>
<dbReference type="GO" id="GO:0006750">
    <property type="term" value="P:glutathione biosynthetic process"/>
    <property type="evidence" value="ECO:0007669"/>
    <property type="project" value="UniProtKB-UniPathway"/>
</dbReference>
<evidence type="ECO:0000259" key="10">
    <source>
        <dbReference type="Pfam" id="PF04262"/>
    </source>
</evidence>
<protein>
    <recommendedName>
        <fullName evidence="2 9">Glutamate--cysteine ligase</fullName>
        <ecNumber evidence="2 9">6.3.2.2</ecNumber>
    </recommendedName>
</protein>
<dbReference type="GO" id="GO:0005829">
    <property type="term" value="C:cytosol"/>
    <property type="evidence" value="ECO:0007669"/>
    <property type="project" value="TreeGrafter"/>
</dbReference>
<reference evidence="11 12" key="1">
    <citation type="journal article" date="2015" name="Genome Announc.">
        <title>Expanding the biotechnology potential of lactobacilli through comparative genomics of 213 strains and associated genera.</title>
        <authorList>
            <person name="Sun Z."/>
            <person name="Harris H.M."/>
            <person name="McCann A."/>
            <person name="Guo C."/>
            <person name="Argimon S."/>
            <person name="Zhang W."/>
            <person name="Yang X."/>
            <person name="Jeffery I.B."/>
            <person name="Cooney J.C."/>
            <person name="Kagawa T.F."/>
            <person name="Liu W."/>
            <person name="Song Y."/>
            <person name="Salvetti E."/>
            <person name="Wrobel A."/>
            <person name="Rasinkangas P."/>
            <person name="Parkhill J."/>
            <person name="Rea M.C."/>
            <person name="O'Sullivan O."/>
            <person name="Ritari J."/>
            <person name="Douillard F.P."/>
            <person name="Paul Ross R."/>
            <person name="Yang R."/>
            <person name="Briner A.E."/>
            <person name="Felis G.E."/>
            <person name="de Vos W.M."/>
            <person name="Barrangou R."/>
            <person name="Klaenhammer T.R."/>
            <person name="Caufield P.W."/>
            <person name="Cui Y."/>
            <person name="Zhang H."/>
            <person name="O'Toole P.W."/>
        </authorList>
    </citation>
    <scope>NUCLEOTIDE SEQUENCE [LARGE SCALE GENOMIC DNA]</scope>
    <source>
        <strain evidence="11 12">DSM 19971</strain>
    </source>
</reference>
<dbReference type="InterPro" id="IPR014746">
    <property type="entry name" value="Gln_synth/guanido_kin_cat_dom"/>
</dbReference>
<comment type="catalytic activity">
    <reaction evidence="7 9">
        <text>L-cysteine + L-glutamate + ATP = gamma-L-glutamyl-L-cysteine + ADP + phosphate + H(+)</text>
        <dbReference type="Rhea" id="RHEA:13285"/>
        <dbReference type="ChEBI" id="CHEBI:15378"/>
        <dbReference type="ChEBI" id="CHEBI:29985"/>
        <dbReference type="ChEBI" id="CHEBI:30616"/>
        <dbReference type="ChEBI" id="CHEBI:35235"/>
        <dbReference type="ChEBI" id="CHEBI:43474"/>
        <dbReference type="ChEBI" id="CHEBI:58173"/>
        <dbReference type="ChEBI" id="CHEBI:456216"/>
        <dbReference type="EC" id="6.3.2.2"/>
    </reaction>
</comment>
<dbReference type="STRING" id="1423812.FD20_GL001067"/>
<keyword evidence="6" id="KW-0067">ATP-binding</keyword>
<gene>
    <name evidence="11" type="ORF">FD20_GL001067</name>
</gene>
<evidence type="ECO:0000256" key="9">
    <source>
        <dbReference type="RuleBase" id="RU004391"/>
    </source>
</evidence>
<dbReference type="InterPro" id="IPR007370">
    <property type="entry name" value="Glu_cys_ligase"/>
</dbReference>
<dbReference type="InterPro" id="IPR006334">
    <property type="entry name" value="Glut_cys_ligase"/>
</dbReference>
<proteinExistence type="inferred from homology"/>
<evidence type="ECO:0000256" key="1">
    <source>
        <dbReference type="ARBA" id="ARBA00005006"/>
    </source>
</evidence>
<evidence type="ECO:0000256" key="4">
    <source>
        <dbReference type="ARBA" id="ARBA00022684"/>
    </source>
</evidence>
<feature type="domain" description="Glutamate--cysteine ligase" evidence="10">
    <location>
        <begin position="262"/>
        <end position="342"/>
    </location>
</feature>
<name>A0A0R1PW84_9LACO</name>
<dbReference type="UniPathway" id="UPA00142">
    <property type="reaction ID" value="UER00209"/>
</dbReference>
<dbReference type="GO" id="GO:0004357">
    <property type="term" value="F:glutamate-cysteine ligase activity"/>
    <property type="evidence" value="ECO:0007669"/>
    <property type="project" value="UniProtKB-EC"/>
</dbReference>
<dbReference type="Pfam" id="PF04262">
    <property type="entry name" value="Glu_cys_ligase"/>
    <property type="match status" value="2"/>
</dbReference>
<keyword evidence="4 8" id="KW-0317">Glutathione biosynthesis</keyword>
<dbReference type="Gene3D" id="3.30.590.20">
    <property type="match status" value="1"/>
</dbReference>
<organism evidence="11 12">
    <name type="scientific">Liquorilactobacillus uvarum DSM 19971</name>
    <dbReference type="NCBI Taxonomy" id="1423812"/>
    <lineage>
        <taxon>Bacteria</taxon>
        <taxon>Bacillati</taxon>
        <taxon>Bacillota</taxon>
        <taxon>Bacilli</taxon>
        <taxon>Lactobacillales</taxon>
        <taxon>Lactobacillaceae</taxon>
        <taxon>Liquorilactobacillus</taxon>
    </lineage>
</organism>
<evidence type="ECO:0000256" key="3">
    <source>
        <dbReference type="ARBA" id="ARBA00022598"/>
    </source>
</evidence>
<evidence type="ECO:0000313" key="11">
    <source>
        <dbReference type="EMBL" id="KRL36767.1"/>
    </source>
</evidence>
<evidence type="ECO:0000256" key="8">
    <source>
        <dbReference type="RuleBase" id="RU003544"/>
    </source>
</evidence>
<dbReference type="PATRIC" id="fig|1423812.3.peg.1136"/>
<dbReference type="SUPFAM" id="SSF55931">
    <property type="entry name" value="Glutamine synthetase/guanido kinase"/>
    <property type="match status" value="1"/>
</dbReference>
<keyword evidence="5" id="KW-0547">Nucleotide-binding</keyword>
<dbReference type="EC" id="6.3.2.2" evidence="2 9"/>
<keyword evidence="12" id="KW-1185">Reference proteome</keyword>
<dbReference type="RefSeq" id="WP_057737976.1">
    <property type="nucleotide sequence ID" value="NZ_AZEG01000021.1"/>
</dbReference>
<comment type="caution">
    <text evidence="11">The sequence shown here is derived from an EMBL/GenBank/DDBJ whole genome shotgun (WGS) entry which is preliminary data.</text>
</comment>
<sequence length="505" mass="58311">MLDNLLNVIKEEELSRQLCKSFLGIEVEEHRVDHNGKLSREPHPQKLGSRAYHPYLQSDFSESQSEIITAPFDSVGKVIQQLDTLQTILTRSLQNNDRIWPLSMPPALDSLDKQFIAEHFDRPAYKNYRQYLIKKYGVPRKIITGVHVNYSIPNSFFECLYKHYEKNFENFNSFKNTLYFRIVQNFVLNRWLITYLFGASPVAERGFFTHSSDPKFEHPVRSIRNSRFGYVNNRADQVNVTLYSSLENFIDGLECAVKTGLLYGPAEFYGPVRLRGQDRLSDYYTKGISYLEFRVFDNNPFSTNGVDRNALIFLKIFLIYLLVTPVDEKNIKDKLKQAFDENNAVALEQPDKITFKLETGKVVLEKMLELVKFLGLESEETSRILQNFNNVLTHPKLTPAGRLMPVIKNGSLQEFGNKVSAKHKQLLTDANVLLPAMSNFSDKTQSLIFKAVELGINYTIEKRGNNRIILKLTYSNITKRVDVENLRSINAQKYLCKLFPALKIE</sequence>
<evidence type="ECO:0000256" key="7">
    <source>
        <dbReference type="ARBA" id="ARBA00048819"/>
    </source>
</evidence>
<feature type="domain" description="Glutamate--cysteine ligase" evidence="10">
    <location>
        <begin position="6"/>
        <end position="259"/>
    </location>
</feature>
<evidence type="ECO:0000313" key="12">
    <source>
        <dbReference type="Proteomes" id="UP000051155"/>
    </source>
</evidence>
<dbReference type="GO" id="GO:0046872">
    <property type="term" value="F:metal ion binding"/>
    <property type="evidence" value="ECO:0007669"/>
    <property type="project" value="TreeGrafter"/>
</dbReference>
<dbReference type="GO" id="GO:0005524">
    <property type="term" value="F:ATP binding"/>
    <property type="evidence" value="ECO:0007669"/>
    <property type="project" value="UniProtKB-KW"/>
</dbReference>
<keyword evidence="3 8" id="KW-0436">Ligase</keyword>
<evidence type="ECO:0000256" key="5">
    <source>
        <dbReference type="ARBA" id="ARBA00022741"/>
    </source>
</evidence>
<comment type="pathway">
    <text evidence="1 9">Sulfur metabolism; glutathione biosynthesis; glutathione from L-cysteine and L-glutamate: step 1/2.</text>
</comment>
<comment type="similarity">
    <text evidence="8">Belongs to the glutamate--cysteine ligase type 1 family.</text>
</comment>
<evidence type="ECO:0000256" key="2">
    <source>
        <dbReference type="ARBA" id="ARBA00012220"/>
    </source>
</evidence>